<accession>A0A1V8TRX1</accession>
<dbReference type="OrthoDB" id="47375at2759"/>
<evidence type="ECO:0000256" key="1">
    <source>
        <dbReference type="SAM" id="SignalP"/>
    </source>
</evidence>
<feature type="signal peptide" evidence="1">
    <location>
        <begin position="1"/>
        <end position="24"/>
    </location>
</feature>
<dbReference type="EMBL" id="NAJO01000002">
    <property type="protein sequence ID" value="OQO14051.1"/>
    <property type="molecule type" value="Genomic_DNA"/>
</dbReference>
<comment type="caution">
    <text evidence="2">The sequence shown here is derived from an EMBL/GenBank/DDBJ whole genome shotgun (WGS) entry which is preliminary data.</text>
</comment>
<feature type="chain" id="PRO_5010693242" description="Glycosyltransferase family 25 protein" evidence="1">
    <location>
        <begin position="25"/>
        <end position="389"/>
    </location>
</feature>
<evidence type="ECO:0000313" key="2">
    <source>
        <dbReference type="EMBL" id="OQO14051.1"/>
    </source>
</evidence>
<keyword evidence="1" id="KW-0732">Signal</keyword>
<dbReference type="AlphaFoldDB" id="A0A1V8TRX1"/>
<evidence type="ECO:0008006" key="4">
    <source>
        <dbReference type="Google" id="ProtNLM"/>
    </source>
</evidence>
<name>A0A1V8TRX1_9PEZI</name>
<proteinExistence type="predicted"/>
<reference evidence="3" key="1">
    <citation type="submission" date="2017-03" db="EMBL/GenBank/DDBJ databases">
        <title>Genomes of endolithic fungi from Antarctica.</title>
        <authorList>
            <person name="Coleine C."/>
            <person name="Masonjones S."/>
            <person name="Stajich J.E."/>
        </authorList>
    </citation>
    <scope>NUCLEOTIDE SEQUENCE [LARGE SCALE GENOMIC DNA]</scope>
    <source>
        <strain evidence="3">CCFEE 5527</strain>
    </source>
</reference>
<gene>
    <name evidence="2" type="ORF">B0A48_00927</name>
</gene>
<evidence type="ECO:0000313" key="3">
    <source>
        <dbReference type="Proteomes" id="UP000192596"/>
    </source>
</evidence>
<protein>
    <recommendedName>
        <fullName evidence="4">Glycosyltransferase family 25 protein</fullName>
    </recommendedName>
</protein>
<dbReference type="Proteomes" id="UP000192596">
    <property type="component" value="Unassembled WGS sequence"/>
</dbReference>
<organism evidence="2 3">
    <name type="scientific">Cryoendolithus antarcticus</name>
    <dbReference type="NCBI Taxonomy" id="1507870"/>
    <lineage>
        <taxon>Eukaryota</taxon>
        <taxon>Fungi</taxon>
        <taxon>Dikarya</taxon>
        <taxon>Ascomycota</taxon>
        <taxon>Pezizomycotina</taxon>
        <taxon>Dothideomycetes</taxon>
        <taxon>Dothideomycetidae</taxon>
        <taxon>Cladosporiales</taxon>
        <taxon>Cladosporiaceae</taxon>
        <taxon>Cryoendolithus</taxon>
    </lineage>
</organism>
<keyword evidence="3" id="KW-1185">Reference proteome</keyword>
<dbReference type="InParanoid" id="A0A1V8TRX1"/>
<dbReference type="STRING" id="1507870.A0A1V8TRX1"/>
<sequence length="389" mass="43024">MERRTNRWLLLALALLLSITIVRQADIGRIRHVAHNITNSLRPLYTGAHANTTLGFGAIIAVSRPGSSRREALIRAANITEIDITIPEQPQWTEDDISGLRAVENSTITRGSTLAWLGHLNALHYFLHNTTLSTVLILEDDVDFSLHLRTHQIPLAATAMRMVASNLTIPPSPRNHKSRLQNYWGIPNAWDLLYVGHCGDFYTPESLASLPQSQLIIYPDATLPPYAALHGKTSSQLSDLHVPEAHRLLHPSISPLCTFAFALTRHSAHRILTQYAAREADGGTEAYDVRILEACRDPTFRCWTVNPELFHHVKAESEIAAVNGGGQWSVDEADGDGREEAFNIGCGVRGLAVREGESVAEARERLRGEERCRIGGVEREEGKQGAQRG</sequence>